<keyword evidence="2" id="KW-1185">Reference proteome</keyword>
<name>A0A3E1K671_9GAMM</name>
<dbReference type="OrthoDB" id="7060271at2"/>
<accession>A0A3E1K671</accession>
<evidence type="ECO:0000313" key="1">
    <source>
        <dbReference type="EMBL" id="RFF29164.1"/>
    </source>
</evidence>
<organism evidence="1 2">
    <name type="scientific">Wenzhouxiangella sediminis</name>
    <dbReference type="NCBI Taxonomy" id="1792836"/>
    <lineage>
        <taxon>Bacteria</taxon>
        <taxon>Pseudomonadati</taxon>
        <taxon>Pseudomonadota</taxon>
        <taxon>Gammaproteobacteria</taxon>
        <taxon>Chromatiales</taxon>
        <taxon>Wenzhouxiangellaceae</taxon>
        <taxon>Wenzhouxiangella</taxon>
    </lineage>
</organism>
<proteinExistence type="predicted"/>
<comment type="caution">
    <text evidence="1">The sequence shown here is derived from an EMBL/GenBank/DDBJ whole genome shotgun (WGS) entry which is preliminary data.</text>
</comment>
<dbReference type="EMBL" id="QUZK01000052">
    <property type="protein sequence ID" value="RFF29164.1"/>
    <property type="molecule type" value="Genomic_DNA"/>
</dbReference>
<dbReference type="AlphaFoldDB" id="A0A3E1K671"/>
<protein>
    <submittedName>
        <fullName evidence="1">Uncharacterized protein</fullName>
    </submittedName>
</protein>
<gene>
    <name evidence="1" type="ORF">DZC52_15040</name>
</gene>
<reference evidence="1 2" key="1">
    <citation type="submission" date="2018-08" db="EMBL/GenBank/DDBJ databases">
        <title>Wenzhouxiangella salilacus sp. nov., a novel bacterium isolated from a saline lake in Xinjiang Province, China.</title>
        <authorList>
            <person name="Han S."/>
        </authorList>
    </citation>
    <scope>NUCLEOTIDE SEQUENCE [LARGE SCALE GENOMIC DNA]</scope>
    <source>
        <strain evidence="1 2">XDB06</strain>
    </source>
</reference>
<sequence>MGFERGVRRGRIWDDANLLHKQIMRFPFATTGNTENAFERGFATTLMATEEQYNEEVVTQIKKGVSVQSVYAFGKKHRPDMTLGENGIAVEMKFIRYGGLKDAIGQGYLYRLKYKFVFLVLILSESRKEVYDSIENGEEKDLDDVLHQLAEDLNIFTYLVPAFQIKKPGMRKAISYFEPRL</sequence>
<dbReference type="Proteomes" id="UP000260351">
    <property type="component" value="Unassembled WGS sequence"/>
</dbReference>
<dbReference type="RefSeq" id="WP_116651970.1">
    <property type="nucleotide sequence ID" value="NZ_QUZK01000052.1"/>
</dbReference>
<evidence type="ECO:0000313" key="2">
    <source>
        <dbReference type="Proteomes" id="UP000260351"/>
    </source>
</evidence>